<reference evidence="10 11" key="1">
    <citation type="submission" date="2020-07" db="EMBL/GenBank/DDBJ databases">
        <title>Streptomyces isolated from Indian soil.</title>
        <authorList>
            <person name="Mandal S."/>
            <person name="Maiti P.K."/>
        </authorList>
    </citation>
    <scope>NUCLEOTIDE SEQUENCE [LARGE SCALE GENOMIC DNA]</scope>
    <source>
        <strain evidence="10 11">PSKA54</strain>
    </source>
</reference>
<evidence type="ECO:0000313" key="10">
    <source>
        <dbReference type="EMBL" id="MBA4863463.1"/>
    </source>
</evidence>
<dbReference type="InterPro" id="IPR052166">
    <property type="entry name" value="Diverse_Acyl-CoA_DH"/>
</dbReference>
<evidence type="ECO:0000259" key="8">
    <source>
        <dbReference type="Pfam" id="PF02771"/>
    </source>
</evidence>
<dbReference type="InterPro" id="IPR009075">
    <property type="entry name" value="AcylCo_DH/oxidase_C"/>
</dbReference>
<name>A0A7W2D2B9_9ACTN</name>
<keyword evidence="3 5" id="KW-0285">Flavoprotein</keyword>
<dbReference type="Gene3D" id="1.20.140.10">
    <property type="entry name" value="Butyryl-CoA Dehydrogenase, subunit A, domain 3"/>
    <property type="match status" value="1"/>
</dbReference>
<feature type="domain" description="Acyl-CoA oxidase/dehydrogenase middle" evidence="7">
    <location>
        <begin position="162"/>
        <end position="265"/>
    </location>
</feature>
<dbReference type="Pfam" id="PF02771">
    <property type="entry name" value="Acyl-CoA_dh_N"/>
    <property type="match status" value="1"/>
</dbReference>
<dbReference type="Gene3D" id="1.10.540.10">
    <property type="entry name" value="Acyl-CoA dehydrogenase/oxidase, N-terminal domain"/>
    <property type="match status" value="1"/>
</dbReference>
<proteinExistence type="inferred from homology"/>
<dbReference type="AlphaFoldDB" id="A0A7W2D2B9"/>
<organism evidence="10 11">
    <name type="scientific">Streptomyces himalayensis subsp. aureolus</name>
    <dbReference type="NCBI Taxonomy" id="2758039"/>
    <lineage>
        <taxon>Bacteria</taxon>
        <taxon>Bacillati</taxon>
        <taxon>Actinomycetota</taxon>
        <taxon>Actinomycetes</taxon>
        <taxon>Kitasatosporales</taxon>
        <taxon>Streptomycetaceae</taxon>
        <taxon>Streptomyces</taxon>
        <taxon>Streptomyces himalayensis</taxon>
    </lineage>
</organism>
<feature type="domain" description="Acetyl-CoA dehydrogenase-like C-terminal" evidence="9">
    <location>
        <begin position="476"/>
        <end position="592"/>
    </location>
</feature>
<protein>
    <submittedName>
        <fullName evidence="10">Acyl-CoA dehydrogenase</fullName>
    </submittedName>
</protein>
<evidence type="ECO:0000256" key="2">
    <source>
        <dbReference type="ARBA" id="ARBA00009347"/>
    </source>
</evidence>
<accession>A0A7W2D2B9</accession>
<dbReference type="GO" id="GO:0050660">
    <property type="term" value="F:flavin adenine dinucleotide binding"/>
    <property type="evidence" value="ECO:0007669"/>
    <property type="project" value="InterPro"/>
</dbReference>
<dbReference type="SUPFAM" id="SSF56645">
    <property type="entry name" value="Acyl-CoA dehydrogenase NM domain-like"/>
    <property type="match status" value="1"/>
</dbReference>
<gene>
    <name evidence="10" type="ORF">H1V43_19150</name>
</gene>
<evidence type="ECO:0000256" key="5">
    <source>
        <dbReference type="RuleBase" id="RU362125"/>
    </source>
</evidence>
<dbReference type="RefSeq" id="WP_181865180.1">
    <property type="nucleotide sequence ID" value="NZ_JACEQY010000020.1"/>
</dbReference>
<comment type="cofactor">
    <cofactor evidence="1 5">
        <name>FAD</name>
        <dbReference type="ChEBI" id="CHEBI:57692"/>
    </cofactor>
</comment>
<dbReference type="PANTHER" id="PTHR42803:SF3">
    <property type="entry name" value="ACYL-COA DEHYDROGENASE-RELATED"/>
    <property type="match status" value="1"/>
</dbReference>
<dbReference type="InterPro" id="IPR013786">
    <property type="entry name" value="AcylCoA_DH/ox_N"/>
</dbReference>
<feature type="domain" description="Acyl-CoA dehydrogenase/oxidase N-terminal" evidence="8">
    <location>
        <begin position="42"/>
        <end position="156"/>
    </location>
</feature>
<evidence type="ECO:0000256" key="1">
    <source>
        <dbReference type="ARBA" id="ARBA00001974"/>
    </source>
</evidence>
<dbReference type="Pfam" id="PF12806">
    <property type="entry name" value="Acyl-CoA_dh_C"/>
    <property type="match status" value="1"/>
</dbReference>
<comment type="caution">
    <text evidence="10">The sequence shown here is derived from an EMBL/GenBank/DDBJ whole genome shotgun (WGS) entry which is preliminary data.</text>
</comment>
<dbReference type="InterPro" id="IPR036250">
    <property type="entry name" value="AcylCo_DH-like_C"/>
</dbReference>
<dbReference type="InterPro" id="IPR025878">
    <property type="entry name" value="Acyl-CoA_dh-like_C_dom"/>
</dbReference>
<evidence type="ECO:0000259" key="9">
    <source>
        <dbReference type="Pfam" id="PF12806"/>
    </source>
</evidence>
<dbReference type="Proteomes" id="UP000586976">
    <property type="component" value="Unassembled WGS sequence"/>
</dbReference>
<keyword evidence="11" id="KW-1185">Reference proteome</keyword>
<dbReference type="InterPro" id="IPR006091">
    <property type="entry name" value="Acyl-CoA_Oxase/DH_mid-dom"/>
</dbReference>
<feature type="domain" description="Acyl-CoA dehydrogenase/oxidase C-terminal" evidence="6">
    <location>
        <begin position="292"/>
        <end position="456"/>
    </location>
</feature>
<dbReference type="InterPro" id="IPR046373">
    <property type="entry name" value="Acyl-CoA_Oxase/DH_mid-dom_sf"/>
</dbReference>
<keyword evidence="5" id="KW-0560">Oxidoreductase</keyword>
<dbReference type="EMBL" id="JACEQY010000020">
    <property type="protein sequence ID" value="MBA4863463.1"/>
    <property type="molecule type" value="Genomic_DNA"/>
</dbReference>
<evidence type="ECO:0000256" key="3">
    <source>
        <dbReference type="ARBA" id="ARBA00022630"/>
    </source>
</evidence>
<dbReference type="Pfam" id="PF00441">
    <property type="entry name" value="Acyl-CoA_dh_1"/>
    <property type="match status" value="1"/>
</dbReference>
<keyword evidence="4 5" id="KW-0274">FAD</keyword>
<dbReference type="GO" id="GO:0016627">
    <property type="term" value="F:oxidoreductase activity, acting on the CH-CH group of donors"/>
    <property type="evidence" value="ECO:0007669"/>
    <property type="project" value="InterPro"/>
</dbReference>
<evidence type="ECO:0000313" key="11">
    <source>
        <dbReference type="Proteomes" id="UP000586976"/>
    </source>
</evidence>
<dbReference type="Pfam" id="PF02770">
    <property type="entry name" value="Acyl-CoA_dh_M"/>
    <property type="match status" value="1"/>
</dbReference>
<comment type="similarity">
    <text evidence="2 5">Belongs to the acyl-CoA dehydrogenase family.</text>
</comment>
<dbReference type="Gene3D" id="2.40.110.10">
    <property type="entry name" value="Butyryl-CoA Dehydrogenase, subunit A, domain 2"/>
    <property type="match status" value="1"/>
</dbReference>
<evidence type="ECO:0000259" key="6">
    <source>
        <dbReference type="Pfam" id="PF00441"/>
    </source>
</evidence>
<dbReference type="PANTHER" id="PTHR42803">
    <property type="entry name" value="ACYL-COA DEHYDROGENASE"/>
    <property type="match status" value="1"/>
</dbReference>
<evidence type="ECO:0000256" key="4">
    <source>
        <dbReference type="ARBA" id="ARBA00022827"/>
    </source>
</evidence>
<evidence type="ECO:0000259" key="7">
    <source>
        <dbReference type="Pfam" id="PF02770"/>
    </source>
</evidence>
<dbReference type="SUPFAM" id="SSF47203">
    <property type="entry name" value="Acyl-CoA dehydrogenase C-terminal domain-like"/>
    <property type="match status" value="1"/>
</dbReference>
<sequence length="598" mass="65231">MDSLLLSRRDLDFLLHDWLDVTALTGRARYADHDRDTFDAVLDLSEAIATRHFAPHNKKNDAEEPRFDGERVHIIPEVKEALSVFGEAGLTGAAMDYEVGGQQLPTVVANACTAWFQAANVGTAAYPFLTIGNANLLLAHGSKEQIDTYVRPMVEGRFFGTMCLSEPQAGSSLADITTRAVPQDDGTYRITGTKMWISGGDHELSENIVHLVLAKIPGGPAGVKGISLFIVPKFLVEPDGDLGERNDVVLAGLNHKMGYRGTTNTLLNFGEGRHTPGGAPGAVGYLVGEAHHGLAYMFHMMNEARIGVGLGATALGYTGYLHALDYARIRPQGRPLTGKDANAPQVPIIEHADVRRMLLAQKSYVEGALALSLYCSRLLDEERTAEQESERARARLLLDVLTPIAKSWPSQWCLAANDLAIQVHGGYGYTREYNVEQFYRDNRLNPIHEGTHGIHGLDLLGRKVVMSGGAGLKLLLETLSATVARGTEAGGEAAELAARLEQAAARVERTTGKLWSTGDPATALANASVYLEAVGHVVLAWIWLEQFLALKDDADDFHEGKRQAARYFFRVELPRTGPQFDLLDSLDRTAADSRPEWF</sequence>
<dbReference type="InterPro" id="IPR037069">
    <property type="entry name" value="AcylCoA_DH/ox_N_sf"/>
</dbReference>
<dbReference type="InterPro" id="IPR009100">
    <property type="entry name" value="AcylCoA_DH/oxidase_NM_dom_sf"/>
</dbReference>